<dbReference type="PANTHER" id="PTHR48104:SF30">
    <property type="entry name" value="METACASPASE-1"/>
    <property type="match status" value="1"/>
</dbReference>
<reference evidence="3 4" key="1">
    <citation type="submission" date="2017-09" db="EMBL/GenBank/DDBJ databases">
        <authorList>
            <person name="Lee N."/>
            <person name="Cho B.-K."/>
        </authorList>
    </citation>
    <scope>NUCLEOTIDE SEQUENCE [LARGE SCALE GENOMIC DNA]</scope>
    <source>
        <strain evidence="3 4">ATCC 12461</strain>
    </source>
</reference>
<feature type="region of interest" description="Disordered" evidence="1">
    <location>
        <begin position="328"/>
        <end position="353"/>
    </location>
</feature>
<dbReference type="InterPro" id="IPR011600">
    <property type="entry name" value="Pept_C14_caspase"/>
</dbReference>
<dbReference type="OrthoDB" id="8447555at2"/>
<gene>
    <name evidence="3" type="ORF">CP975_07035</name>
</gene>
<evidence type="ECO:0000313" key="4">
    <source>
        <dbReference type="Proteomes" id="UP000326553"/>
    </source>
</evidence>
<evidence type="ECO:0000313" key="3">
    <source>
        <dbReference type="EMBL" id="QEV17284.1"/>
    </source>
</evidence>
<organism evidence="3 4">
    <name type="scientific">Streptomyces alboniger</name>
    <dbReference type="NCBI Taxonomy" id="132473"/>
    <lineage>
        <taxon>Bacteria</taxon>
        <taxon>Bacillati</taxon>
        <taxon>Actinomycetota</taxon>
        <taxon>Actinomycetes</taxon>
        <taxon>Kitasatosporales</taxon>
        <taxon>Streptomycetaceae</taxon>
        <taxon>Streptomyces</taxon>
        <taxon>Streptomyces aurantiacus group</taxon>
    </lineage>
</organism>
<accession>A0A5J6HG14</accession>
<protein>
    <submittedName>
        <fullName evidence="3">Caspase family protein</fullName>
    </submittedName>
</protein>
<proteinExistence type="predicted"/>
<dbReference type="AlphaFoldDB" id="A0A5J6HG14"/>
<dbReference type="GO" id="GO:0004197">
    <property type="term" value="F:cysteine-type endopeptidase activity"/>
    <property type="evidence" value="ECO:0007669"/>
    <property type="project" value="InterPro"/>
</dbReference>
<dbReference type="KEGG" id="salw:CP975_07035"/>
<name>A0A5J6HG14_STRAD</name>
<dbReference type="EMBL" id="CP023695">
    <property type="protein sequence ID" value="QEV17284.1"/>
    <property type="molecule type" value="Genomic_DNA"/>
</dbReference>
<dbReference type="GO" id="GO:0006508">
    <property type="term" value="P:proteolysis"/>
    <property type="evidence" value="ECO:0007669"/>
    <property type="project" value="InterPro"/>
</dbReference>
<dbReference type="Pfam" id="PF00656">
    <property type="entry name" value="Peptidase_C14"/>
    <property type="match status" value="1"/>
</dbReference>
<dbReference type="PANTHER" id="PTHR48104">
    <property type="entry name" value="METACASPASE-4"/>
    <property type="match status" value="1"/>
</dbReference>
<dbReference type="Gene3D" id="3.40.50.1460">
    <property type="match status" value="1"/>
</dbReference>
<keyword evidence="4" id="KW-1185">Reference proteome</keyword>
<dbReference type="GO" id="GO:0005737">
    <property type="term" value="C:cytoplasm"/>
    <property type="evidence" value="ECO:0007669"/>
    <property type="project" value="TreeGrafter"/>
</dbReference>
<evidence type="ECO:0000256" key="1">
    <source>
        <dbReference type="SAM" id="MobiDB-lite"/>
    </source>
</evidence>
<dbReference type="Proteomes" id="UP000326553">
    <property type="component" value="Chromosome"/>
</dbReference>
<dbReference type="InterPro" id="IPR050452">
    <property type="entry name" value="Metacaspase"/>
</dbReference>
<dbReference type="InterPro" id="IPR029030">
    <property type="entry name" value="Caspase-like_dom_sf"/>
</dbReference>
<dbReference type="SUPFAM" id="SSF52129">
    <property type="entry name" value="Caspase-like"/>
    <property type="match status" value="1"/>
</dbReference>
<feature type="domain" description="Peptidase C14 caspase" evidence="2">
    <location>
        <begin position="23"/>
        <end position="290"/>
    </location>
</feature>
<evidence type="ECO:0000259" key="2">
    <source>
        <dbReference type="Pfam" id="PF00656"/>
    </source>
</evidence>
<sequence length="563" mass="60461">MQKSTATRGMRKKHRKGWAMTDRALLIGIDEYPDPLNNLNSCVADTVAFTDLLGQLDFDSSGIRVLLNADATLAATRDGLDWLLDEAEEGDRLVFFQSSHGYRYLKGDVMTEVLCAYDEFLEDTELAERTALLPQGVLTVVLDSCHSGGMEKSLFRRGLQETVRTKVFTPPREKLLERAKSVSLARALKPFGRTTLRNEASLTLNMAHVPNKAPRTKGAITGANELNAVLLTACQADQTAAAGSAPTNGLSAFTYALTTEMDRSASVSALRDRTVTRIEGLNMSQTPCAFAPSDQPHLLTETFISRQQTKSKEMIRQVEEMLKEVAYAGGGHKPSTPGKGEGISAKSHTPEVKGMSTVELEKSVGAATEKILAGVKTAGKSKSVWGNVPSGLDYQLDTQTVAAVLAPAMAAAIPVDGKSFTVQASVTDTDNLLDKGFWDSAARLARVVVPAVLDELTKSGGPGKGHSKAADPDEVNREIARAVPSARMGDPKFFGLVETLIGIAAPIVINAITKDFKPNERPTGGRIQVDLPAGMSESERKSFWDDALDVVSTALPYVIRAIA</sequence>